<reference evidence="8 9" key="1">
    <citation type="submission" date="2016-12" db="EMBL/GenBank/DDBJ databases">
        <title>Isolation and genomic insights into novel planktonic Zetaproteobacteria from stratified waters of the Chesapeake Bay.</title>
        <authorList>
            <person name="McAllister S.M."/>
            <person name="Kato S."/>
            <person name="Chan C.S."/>
            <person name="Chiu B.K."/>
            <person name="Field E.K."/>
        </authorList>
    </citation>
    <scope>NUCLEOTIDE SEQUENCE [LARGE SCALE GENOMIC DNA]</scope>
    <source>
        <strain evidence="8 9">CP-8</strain>
    </source>
</reference>
<evidence type="ECO:0000259" key="7">
    <source>
        <dbReference type="Pfam" id="PF02911"/>
    </source>
</evidence>
<evidence type="ECO:0000313" key="8">
    <source>
        <dbReference type="EMBL" id="ATX82546.1"/>
    </source>
</evidence>
<dbReference type="InterPro" id="IPR036477">
    <property type="entry name" value="Formyl_transf_N_sf"/>
</dbReference>
<comment type="catalytic activity">
    <reaction evidence="5">
        <text>L-methionyl-tRNA(fMet) + (6R)-10-formyltetrahydrofolate = N-formyl-L-methionyl-tRNA(fMet) + (6S)-5,6,7,8-tetrahydrofolate + H(+)</text>
        <dbReference type="Rhea" id="RHEA:24380"/>
        <dbReference type="Rhea" id="RHEA-COMP:9952"/>
        <dbReference type="Rhea" id="RHEA-COMP:9953"/>
        <dbReference type="ChEBI" id="CHEBI:15378"/>
        <dbReference type="ChEBI" id="CHEBI:57453"/>
        <dbReference type="ChEBI" id="CHEBI:78530"/>
        <dbReference type="ChEBI" id="CHEBI:78844"/>
        <dbReference type="ChEBI" id="CHEBI:195366"/>
        <dbReference type="EC" id="2.1.2.9"/>
    </reaction>
</comment>
<dbReference type="Pfam" id="PF00551">
    <property type="entry name" value="Formyl_trans_N"/>
    <property type="match status" value="1"/>
</dbReference>
<evidence type="ECO:0000259" key="6">
    <source>
        <dbReference type="Pfam" id="PF00551"/>
    </source>
</evidence>
<dbReference type="OrthoDB" id="5289340at2"/>
<dbReference type="Pfam" id="PF02911">
    <property type="entry name" value="Formyl_trans_C"/>
    <property type="match status" value="1"/>
</dbReference>
<evidence type="ECO:0000256" key="1">
    <source>
        <dbReference type="ARBA" id="ARBA00010699"/>
    </source>
</evidence>
<feature type="domain" description="Formyl transferase N-terminal" evidence="6">
    <location>
        <begin position="1"/>
        <end position="181"/>
    </location>
</feature>
<dbReference type="PANTHER" id="PTHR11138">
    <property type="entry name" value="METHIONYL-TRNA FORMYLTRANSFERASE"/>
    <property type="match status" value="1"/>
</dbReference>
<evidence type="ECO:0000256" key="3">
    <source>
        <dbReference type="ARBA" id="ARBA00022679"/>
    </source>
</evidence>
<comment type="function">
    <text evidence="5">Attaches a formyl group to the free amino group of methionyl-tRNA(fMet). The formyl group appears to play a dual role in the initiator identity of N-formylmethionyl-tRNA by promoting its recognition by IF2 and preventing the misappropriation of this tRNA by the elongation apparatus.</text>
</comment>
<dbReference type="InterPro" id="IPR011034">
    <property type="entry name" value="Formyl_transferase-like_C_sf"/>
</dbReference>
<name>A0A2K8LE40_9PROT</name>
<evidence type="ECO:0000256" key="5">
    <source>
        <dbReference type="HAMAP-Rule" id="MF_00182"/>
    </source>
</evidence>
<dbReference type="CDD" id="cd08704">
    <property type="entry name" value="Met_tRNA_FMT_C"/>
    <property type="match status" value="1"/>
</dbReference>
<dbReference type="KEGG" id="mfn:Ga0123462_1697"/>
<dbReference type="CDD" id="cd08646">
    <property type="entry name" value="FMT_core_Met-tRNA-FMT_N"/>
    <property type="match status" value="1"/>
</dbReference>
<dbReference type="NCBIfam" id="TIGR00460">
    <property type="entry name" value="fmt"/>
    <property type="match status" value="1"/>
</dbReference>
<feature type="domain" description="Formyl transferase C-terminal" evidence="7">
    <location>
        <begin position="204"/>
        <end position="301"/>
    </location>
</feature>
<proteinExistence type="inferred from homology"/>
<dbReference type="EMBL" id="CP018800">
    <property type="protein sequence ID" value="ATX82546.1"/>
    <property type="molecule type" value="Genomic_DNA"/>
</dbReference>
<dbReference type="SUPFAM" id="SSF50486">
    <property type="entry name" value="FMT C-terminal domain-like"/>
    <property type="match status" value="1"/>
</dbReference>
<dbReference type="GO" id="GO:0004479">
    <property type="term" value="F:methionyl-tRNA formyltransferase activity"/>
    <property type="evidence" value="ECO:0007669"/>
    <property type="project" value="UniProtKB-UniRule"/>
</dbReference>
<protein>
    <recommendedName>
        <fullName evidence="2 5">Methionyl-tRNA formyltransferase</fullName>
        <ecNumber evidence="2 5">2.1.2.9</ecNumber>
    </recommendedName>
</protein>
<dbReference type="PANTHER" id="PTHR11138:SF5">
    <property type="entry name" value="METHIONYL-TRNA FORMYLTRANSFERASE, MITOCHONDRIAL"/>
    <property type="match status" value="1"/>
</dbReference>
<dbReference type="InterPro" id="IPR005794">
    <property type="entry name" value="Fmt"/>
</dbReference>
<accession>A0A2K8LE40</accession>
<dbReference type="Gene3D" id="3.40.50.12230">
    <property type="match status" value="1"/>
</dbReference>
<keyword evidence="3 5" id="KW-0808">Transferase</keyword>
<dbReference type="RefSeq" id="WP_100265881.1">
    <property type="nucleotide sequence ID" value="NZ_CP018800.1"/>
</dbReference>
<dbReference type="InterPro" id="IPR044135">
    <property type="entry name" value="Met-tRNA-FMT_C"/>
</dbReference>
<dbReference type="GO" id="GO:0005829">
    <property type="term" value="C:cytosol"/>
    <property type="evidence" value="ECO:0007669"/>
    <property type="project" value="TreeGrafter"/>
</dbReference>
<dbReference type="PROSITE" id="PS00373">
    <property type="entry name" value="GART"/>
    <property type="match status" value="1"/>
</dbReference>
<dbReference type="InterPro" id="IPR001555">
    <property type="entry name" value="GART_AS"/>
</dbReference>
<dbReference type="HAMAP" id="MF_00182">
    <property type="entry name" value="Formyl_trans"/>
    <property type="match status" value="1"/>
</dbReference>
<sequence length="310" mass="33181">MRIVFAGTPGFSVPCLEALIEADGVEVVGVVSQPDRKAGRGMKLTPSAVKQAAMDAGIDVITPDRLRDNSEALEWLRDKAPDFLVVVAFGMILPRPWLDAASIAPLNVHASLLPRWRGAAPIERSLLAGDPETGVCIMQMEEGLDTGGVYGCRKLPISETTTGSDLWFALAPLGAELLIEMLPKIAAGLKPEPQPDAGVTYAAKISNEERIIDWSKPAAEIDRLVRCFSPRPGVRTQLAGKWLKLIAGSVVTGAHNMLPGQIVKVEGGLDIACGDKSLYRIRELQPEGKKAMAAVDFLRGAQLQKGDSLS</sequence>
<dbReference type="InterPro" id="IPR041711">
    <property type="entry name" value="Met-tRNA-FMT_N"/>
</dbReference>
<organism evidence="8 9">
    <name type="scientific">Mariprofundus ferrinatatus</name>
    <dbReference type="NCBI Taxonomy" id="1921087"/>
    <lineage>
        <taxon>Bacteria</taxon>
        <taxon>Pseudomonadati</taxon>
        <taxon>Pseudomonadota</taxon>
        <taxon>Candidatius Mariprofundia</taxon>
        <taxon>Mariprofundales</taxon>
        <taxon>Mariprofundaceae</taxon>
        <taxon>Mariprofundus</taxon>
    </lineage>
</organism>
<gene>
    <name evidence="5" type="primary">fmt</name>
    <name evidence="8" type="ORF">Ga0123462_1697</name>
</gene>
<evidence type="ECO:0000256" key="4">
    <source>
        <dbReference type="ARBA" id="ARBA00022917"/>
    </source>
</evidence>
<dbReference type="InterPro" id="IPR005793">
    <property type="entry name" value="Formyl_trans_C"/>
</dbReference>
<keyword evidence="4 5" id="KW-0648">Protein biosynthesis</keyword>
<dbReference type="AlphaFoldDB" id="A0A2K8LE40"/>
<dbReference type="EC" id="2.1.2.9" evidence="2 5"/>
<keyword evidence="9" id="KW-1185">Reference proteome</keyword>
<feature type="binding site" evidence="5">
    <location>
        <begin position="111"/>
        <end position="114"/>
    </location>
    <ligand>
        <name>(6S)-5,6,7,8-tetrahydrofolate</name>
        <dbReference type="ChEBI" id="CHEBI:57453"/>
    </ligand>
</feature>
<comment type="similarity">
    <text evidence="1 5">Belongs to the Fmt family.</text>
</comment>
<dbReference type="Proteomes" id="UP000231637">
    <property type="component" value="Chromosome"/>
</dbReference>
<evidence type="ECO:0000313" key="9">
    <source>
        <dbReference type="Proteomes" id="UP000231637"/>
    </source>
</evidence>
<dbReference type="SUPFAM" id="SSF53328">
    <property type="entry name" value="Formyltransferase"/>
    <property type="match status" value="1"/>
</dbReference>
<evidence type="ECO:0000256" key="2">
    <source>
        <dbReference type="ARBA" id="ARBA00012261"/>
    </source>
</evidence>
<dbReference type="InterPro" id="IPR002376">
    <property type="entry name" value="Formyl_transf_N"/>
</dbReference>